<comment type="caution">
    <text evidence="1">The sequence shown here is derived from an EMBL/GenBank/DDBJ whole genome shotgun (WGS) entry which is preliminary data.</text>
</comment>
<sequence length="288" mass="32749">MDKYAPKFSKVLVTPDPHYIPGYAGYCPQLKFHIGKTYAQQTAELLTNPEVRHSKHLLLYRGRVPSKSAVTLIPDSELKKTIPGYTGLIPKRQDYFGCSYAETCRKALSESYHKERLRIQQQSAELTIIANDTNRQFERTKLPLTPISNQPFSYKPLKSFTPLGRPYYMDDDDPQKYFISGFAGHVPKTRFLIGKGYPIMTNQALIQFGEQQRSDPTSLPGRKDSTVPPMPRIYPTKMGVVPAFTGHIPGYKFMYGQTFGKLTRSALDKWQQQDPSSKVIKQSNTSIK</sequence>
<dbReference type="Proteomes" id="UP000793456">
    <property type="component" value="Chromosome XVII"/>
</dbReference>
<accession>A0ACD3QNP0</accession>
<reference evidence="1" key="1">
    <citation type="submission" date="2018-11" db="EMBL/GenBank/DDBJ databases">
        <title>The sequence and de novo assembly of Larimichthys crocea genome using PacBio and Hi-C technologies.</title>
        <authorList>
            <person name="Xu P."/>
            <person name="Chen B."/>
            <person name="Zhou Z."/>
            <person name="Ke Q."/>
            <person name="Wu Y."/>
            <person name="Bai H."/>
            <person name="Pu F."/>
        </authorList>
    </citation>
    <scope>NUCLEOTIDE SEQUENCE</scope>
    <source>
        <tissue evidence="1">Muscle</tissue>
    </source>
</reference>
<gene>
    <name evidence="1" type="ORF">E3U43_006211</name>
</gene>
<dbReference type="EMBL" id="CM011690">
    <property type="protein sequence ID" value="TMS08728.1"/>
    <property type="molecule type" value="Genomic_DNA"/>
</dbReference>
<evidence type="ECO:0000313" key="2">
    <source>
        <dbReference type="Proteomes" id="UP000793456"/>
    </source>
</evidence>
<evidence type="ECO:0000313" key="1">
    <source>
        <dbReference type="EMBL" id="TMS08728.1"/>
    </source>
</evidence>
<protein>
    <submittedName>
        <fullName evidence="1">Uncharacterized protein</fullName>
    </submittedName>
</protein>
<keyword evidence="2" id="KW-1185">Reference proteome</keyword>
<name>A0ACD3QNP0_LARCR</name>
<organism evidence="1 2">
    <name type="scientific">Larimichthys crocea</name>
    <name type="common">Large yellow croaker</name>
    <name type="synonym">Pseudosciaena crocea</name>
    <dbReference type="NCBI Taxonomy" id="215358"/>
    <lineage>
        <taxon>Eukaryota</taxon>
        <taxon>Metazoa</taxon>
        <taxon>Chordata</taxon>
        <taxon>Craniata</taxon>
        <taxon>Vertebrata</taxon>
        <taxon>Euteleostomi</taxon>
        <taxon>Actinopterygii</taxon>
        <taxon>Neopterygii</taxon>
        <taxon>Teleostei</taxon>
        <taxon>Neoteleostei</taxon>
        <taxon>Acanthomorphata</taxon>
        <taxon>Eupercaria</taxon>
        <taxon>Sciaenidae</taxon>
        <taxon>Larimichthys</taxon>
    </lineage>
</organism>
<proteinExistence type="predicted"/>